<dbReference type="GO" id="GO:0005829">
    <property type="term" value="C:cytosol"/>
    <property type="evidence" value="ECO:0007669"/>
    <property type="project" value="TreeGrafter"/>
</dbReference>
<keyword evidence="3" id="KW-0904">Protein phosphatase</keyword>
<dbReference type="OrthoDB" id="9993594at2759"/>
<dbReference type="SUPFAM" id="SSF52799">
    <property type="entry name" value="(Phosphotyrosine protein) phosphatases II"/>
    <property type="match status" value="1"/>
</dbReference>
<dbReference type="InterPro" id="IPR000242">
    <property type="entry name" value="PTP_cat"/>
</dbReference>
<feature type="non-terminal residue" evidence="5">
    <location>
        <position position="1"/>
    </location>
</feature>
<evidence type="ECO:0000259" key="4">
    <source>
        <dbReference type="PROSITE" id="PS50055"/>
    </source>
</evidence>
<accession>Q4RDK9</accession>
<dbReference type="EMBL" id="CAAE01016223">
    <property type="protein sequence ID" value="CAG13523.1"/>
    <property type="molecule type" value="Genomic_DNA"/>
</dbReference>
<reference evidence="5" key="1">
    <citation type="journal article" date="2004" name="Nature">
        <title>Genome duplication in the teleost fish Tetraodon nigroviridis reveals the early vertebrate proto-karyotype.</title>
        <authorList>
            <person name="Jaillon O."/>
            <person name="Aury J.-M."/>
            <person name="Brunet F."/>
            <person name="Petit J.-L."/>
            <person name="Stange-Thomann N."/>
            <person name="Mauceli E."/>
            <person name="Bouneau L."/>
            <person name="Fischer C."/>
            <person name="Ozouf-Costaz C."/>
            <person name="Bernot A."/>
            <person name="Nicaud S."/>
            <person name="Jaffe D."/>
            <person name="Fisher S."/>
            <person name="Lutfalla G."/>
            <person name="Dossat C."/>
            <person name="Segurens B."/>
            <person name="Dasilva C."/>
            <person name="Salanoubat M."/>
            <person name="Levy M."/>
            <person name="Boudet N."/>
            <person name="Castellano S."/>
            <person name="Anthouard V."/>
            <person name="Jubin C."/>
            <person name="Castelli V."/>
            <person name="Katinka M."/>
            <person name="Vacherie B."/>
            <person name="Biemont C."/>
            <person name="Skalli Z."/>
            <person name="Cattolico L."/>
            <person name="Poulain J."/>
            <person name="De Berardinis V."/>
            <person name="Cruaud C."/>
            <person name="Duprat S."/>
            <person name="Brottier P."/>
            <person name="Coutanceau J.-P."/>
            <person name="Gouzy J."/>
            <person name="Parra G."/>
            <person name="Lardier G."/>
            <person name="Chapple C."/>
            <person name="McKernan K.J."/>
            <person name="McEwan P."/>
            <person name="Bosak S."/>
            <person name="Kellis M."/>
            <person name="Volff J.-N."/>
            <person name="Guigo R."/>
            <person name="Zody M.C."/>
            <person name="Mesirov J."/>
            <person name="Lindblad-Toh K."/>
            <person name="Birren B."/>
            <person name="Nusbaum C."/>
            <person name="Kahn D."/>
            <person name="Robinson-Rechavi M."/>
            <person name="Laudet V."/>
            <person name="Schachter V."/>
            <person name="Quetier F."/>
            <person name="Saurin W."/>
            <person name="Scarpelli C."/>
            <person name="Wincker P."/>
            <person name="Lander E.S."/>
            <person name="Weissenbach J."/>
            <person name="Roest Crollius H."/>
        </authorList>
    </citation>
    <scope>NUCLEOTIDE SEQUENCE [LARGE SCALE GENOMIC DNA]</scope>
</reference>
<dbReference type="InterPro" id="IPR008356">
    <property type="entry name" value="Tyr_Pase_KIM-con"/>
</dbReference>
<dbReference type="GO" id="GO:0030054">
    <property type="term" value="C:cell junction"/>
    <property type="evidence" value="ECO:0007669"/>
    <property type="project" value="TreeGrafter"/>
</dbReference>
<evidence type="ECO:0000256" key="2">
    <source>
        <dbReference type="ARBA" id="ARBA00022801"/>
    </source>
</evidence>
<protein>
    <recommendedName>
        <fullName evidence="1">protein-tyrosine-phosphatase</fullName>
        <ecNumber evidence="1">3.1.3.48</ecNumber>
    </recommendedName>
</protein>
<proteinExistence type="predicted"/>
<dbReference type="InterPro" id="IPR029021">
    <property type="entry name" value="Prot-tyrosine_phosphatase-like"/>
</dbReference>
<evidence type="ECO:0000313" key="5">
    <source>
        <dbReference type="EMBL" id="CAG13523.1"/>
    </source>
</evidence>
<dbReference type="SMART" id="SM00194">
    <property type="entry name" value="PTPc"/>
    <property type="match status" value="1"/>
</dbReference>
<gene>
    <name evidence="5" type="ORF">GSTENG00038501001</name>
</gene>
<dbReference type="PANTHER" id="PTHR46198:SF1">
    <property type="entry name" value="TYROSINE-PROTEIN PHOSPHATASE NON-RECEPTOR TYPE 5"/>
    <property type="match status" value="1"/>
</dbReference>
<keyword evidence="2" id="KW-0378">Hydrolase</keyword>
<dbReference type="Gene3D" id="3.90.190.10">
    <property type="entry name" value="Protein tyrosine phosphatase superfamily"/>
    <property type="match status" value="1"/>
</dbReference>
<dbReference type="AlphaFoldDB" id="Q4RDK9"/>
<evidence type="ECO:0000256" key="3">
    <source>
        <dbReference type="ARBA" id="ARBA00022912"/>
    </source>
</evidence>
<dbReference type="PROSITE" id="PS50055">
    <property type="entry name" value="TYR_PHOSPHATASE_PTP"/>
    <property type="match status" value="1"/>
</dbReference>
<dbReference type="PRINTS" id="PR00700">
    <property type="entry name" value="PRTYPHPHTASE"/>
</dbReference>
<dbReference type="GO" id="GO:0019901">
    <property type="term" value="F:protein kinase binding"/>
    <property type="evidence" value="ECO:0007669"/>
    <property type="project" value="TreeGrafter"/>
</dbReference>
<reference evidence="5" key="2">
    <citation type="submission" date="2004-02" db="EMBL/GenBank/DDBJ databases">
        <authorList>
            <consortium name="Genoscope"/>
            <consortium name="Whitehead Institute Centre for Genome Research"/>
        </authorList>
    </citation>
    <scope>NUCLEOTIDE SEQUENCE</scope>
</reference>
<dbReference type="PRINTS" id="PR01778">
    <property type="entry name" value="KIMPTPASE"/>
</dbReference>
<dbReference type="Pfam" id="PF00102">
    <property type="entry name" value="Y_phosphatase"/>
    <property type="match status" value="1"/>
</dbReference>
<organism evidence="5">
    <name type="scientific">Tetraodon nigroviridis</name>
    <name type="common">Spotted green pufferfish</name>
    <name type="synonym">Chelonodon nigroviridis</name>
    <dbReference type="NCBI Taxonomy" id="99883"/>
    <lineage>
        <taxon>Eukaryota</taxon>
        <taxon>Metazoa</taxon>
        <taxon>Chordata</taxon>
        <taxon>Craniata</taxon>
        <taxon>Vertebrata</taxon>
        <taxon>Euteleostomi</taxon>
        <taxon>Actinopterygii</taxon>
        <taxon>Neopterygii</taxon>
        <taxon>Teleostei</taxon>
        <taxon>Neoteleostei</taxon>
        <taxon>Acanthomorphata</taxon>
        <taxon>Eupercaria</taxon>
        <taxon>Tetraodontiformes</taxon>
        <taxon>Tetradontoidea</taxon>
        <taxon>Tetraodontidae</taxon>
        <taxon>Tetraodon</taxon>
    </lineage>
</organism>
<feature type="non-terminal residue" evidence="5">
    <location>
        <position position="353"/>
    </location>
</feature>
<feature type="domain" description="Tyrosine-protein phosphatase" evidence="4">
    <location>
        <begin position="150"/>
        <end position="353"/>
    </location>
</feature>
<sequence length="353" mass="40359">DRRQSVSRQPSFTLSEWTDAQEDLLDVDAVPQTPVFEMGSDTRTEVDAATLTVTPVGLQERSDRRSHVNIQPMLISSVEFSMCIVPACDRRRGSNVSLTLDMCTPGCTEPYGYGAQLSPRDQSAQEYLRQGTHVLTPAMLHTRAMDDQSLQAEFYETPMNFVDPKEYNYPGLVRKNRYKTILPNTHSRVILKSHDEEDFLSTYINANYLKGYGDEDRAYIATQGPTVNTVGDFWRMVWQERSPIIVMITNLEEKNEVGAAKNTITAEKTHAGMWCCVLQKCAEYWPEDTVTHEGVEITVVTVTQEDDYSLRVFTLKCDGEERQLHHYWYTSWPDQKTPDKAPPLLELVQQVER</sequence>
<dbReference type="GO" id="GO:0005886">
    <property type="term" value="C:plasma membrane"/>
    <property type="evidence" value="ECO:0007669"/>
    <property type="project" value="TreeGrafter"/>
</dbReference>
<name>Q4RDK9_TETNG</name>
<dbReference type="KEGG" id="tng:GSTEN00038501G001"/>
<dbReference type="GO" id="GO:0007165">
    <property type="term" value="P:signal transduction"/>
    <property type="evidence" value="ECO:0007669"/>
    <property type="project" value="TreeGrafter"/>
</dbReference>
<dbReference type="PANTHER" id="PTHR46198">
    <property type="entry name" value="PROTEIN-TYROSINE-PHOSPHATASE"/>
    <property type="match status" value="1"/>
</dbReference>
<dbReference type="GO" id="GO:0004725">
    <property type="term" value="F:protein tyrosine phosphatase activity"/>
    <property type="evidence" value="ECO:0007669"/>
    <property type="project" value="UniProtKB-EC"/>
</dbReference>
<dbReference type="EC" id="3.1.3.48" evidence="1"/>
<evidence type="ECO:0000256" key="1">
    <source>
        <dbReference type="ARBA" id="ARBA00013064"/>
    </source>
</evidence>
<comment type="caution">
    <text evidence="5">The sequence shown here is derived from an EMBL/GenBank/DDBJ whole genome shotgun (WGS) entry which is preliminary data.</text>
</comment>